<dbReference type="eggNOG" id="COG0658">
    <property type="taxonomic scope" value="Bacteria"/>
</dbReference>
<dbReference type="NCBIfam" id="TIGR00360">
    <property type="entry name" value="ComEC_N-term"/>
    <property type="match status" value="1"/>
</dbReference>
<reference evidence="10" key="1">
    <citation type="submission" date="2014-04" db="EMBL/GenBank/DDBJ databases">
        <title>Whole-Genome optical mapping and complete genome sequence of Sphingobacterium deserti sp. nov., a new spaces isolated from desert in the west of China.</title>
        <authorList>
            <person name="Teng C."/>
            <person name="Zhou Z."/>
            <person name="Li X."/>
            <person name="Chen M."/>
            <person name="Lin M."/>
            <person name="Wang L."/>
            <person name="Su S."/>
            <person name="Zhang C."/>
            <person name="Zhang W."/>
        </authorList>
    </citation>
    <scope>NUCLEOTIDE SEQUENCE [LARGE SCALE GENOMIC DNA]</scope>
    <source>
        <strain evidence="10">ACCC05744</strain>
    </source>
</reference>
<evidence type="ECO:0000256" key="4">
    <source>
        <dbReference type="ARBA" id="ARBA00022989"/>
    </source>
</evidence>
<dbReference type="OrthoDB" id="9761531at2"/>
<protein>
    <submittedName>
        <fullName evidence="9">ComEC/Rec2-related protein</fullName>
    </submittedName>
</protein>
<feature type="transmembrane region" description="Helical" evidence="6">
    <location>
        <begin position="516"/>
        <end position="535"/>
    </location>
</feature>
<evidence type="ECO:0000256" key="1">
    <source>
        <dbReference type="ARBA" id="ARBA00004651"/>
    </source>
</evidence>
<accession>A0A0B8TB71</accession>
<feature type="domain" description="ComEC/Rec2-related protein" evidence="7">
    <location>
        <begin position="242"/>
        <end position="510"/>
    </location>
</feature>
<dbReference type="Pfam" id="PF03772">
    <property type="entry name" value="Competence"/>
    <property type="match status" value="1"/>
</dbReference>
<evidence type="ECO:0000256" key="2">
    <source>
        <dbReference type="ARBA" id="ARBA00022475"/>
    </source>
</evidence>
<dbReference type="AlphaFoldDB" id="A0A0B8TB71"/>
<comment type="caution">
    <text evidence="9">The sequence shown here is derived from an EMBL/GenBank/DDBJ whole genome shotgun (WGS) entry which is preliminary data.</text>
</comment>
<dbReference type="EMBL" id="JJMU01000012">
    <property type="protein sequence ID" value="KGE15395.1"/>
    <property type="molecule type" value="Genomic_DNA"/>
</dbReference>
<feature type="transmembrane region" description="Helical" evidence="6">
    <location>
        <begin position="264"/>
        <end position="284"/>
    </location>
</feature>
<evidence type="ECO:0000256" key="5">
    <source>
        <dbReference type="ARBA" id="ARBA00023136"/>
    </source>
</evidence>
<feature type="domain" description="DUF4131" evidence="8">
    <location>
        <begin position="44"/>
        <end position="198"/>
    </location>
</feature>
<dbReference type="RefSeq" id="WP_037495554.1">
    <property type="nucleotide sequence ID" value="NZ_JJMU01000012.1"/>
</dbReference>
<dbReference type="Proteomes" id="UP000031802">
    <property type="component" value="Unassembled WGS sequence"/>
</dbReference>
<dbReference type="InterPro" id="IPR004477">
    <property type="entry name" value="ComEC_N"/>
</dbReference>
<feature type="transmembrane region" description="Helical" evidence="6">
    <location>
        <begin position="482"/>
        <end position="504"/>
    </location>
</feature>
<comment type="subcellular location">
    <subcellularLocation>
        <location evidence="1">Cell membrane</location>
        <topology evidence="1">Multi-pass membrane protein</topology>
    </subcellularLocation>
</comment>
<dbReference type="InterPro" id="IPR025405">
    <property type="entry name" value="DUF4131"/>
</dbReference>
<feature type="transmembrane region" description="Helical" evidence="6">
    <location>
        <begin position="296"/>
        <end position="312"/>
    </location>
</feature>
<gene>
    <name evidence="9" type="ORF">DI53_0768</name>
</gene>
<evidence type="ECO:0000256" key="6">
    <source>
        <dbReference type="SAM" id="Phobius"/>
    </source>
</evidence>
<feature type="transmembrane region" description="Helical" evidence="6">
    <location>
        <begin position="39"/>
        <end position="60"/>
    </location>
</feature>
<feature type="transmembrane region" description="Helical" evidence="6">
    <location>
        <begin position="66"/>
        <end position="85"/>
    </location>
</feature>
<feature type="transmembrane region" description="Helical" evidence="6">
    <location>
        <begin position="424"/>
        <end position="444"/>
    </location>
</feature>
<dbReference type="PATRIC" id="fig|1229276.3.peg.791"/>
<keyword evidence="5 6" id="KW-0472">Membrane</keyword>
<keyword evidence="2" id="KW-1003">Cell membrane</keyword>
<sequence length="695" mass="79275">MVALNSTEALRRMPFFRAFICYGAGILFGRLVEMPSSLLAITDAGVLLLSLVMFLMTAFWRRLNQTLFPLFLYLSLFVLGISSILRPLSTHQKIAFERSGLETCIGLIADEPSIREKVIRFPVALDQGQSGDRHYPISGKVMLSVARGNEAQSFRYGDKIAFKNTLQPIPPAFNPQQFDYKRYCANKNMYYQGYVKTQDYQLIGRERGELLVGLALKLRHTLKDKFAKFVTDQEALSVCAALIFGHRSDFSNETLQVFSETGTIHVLSVSGMHVGIVFYLLNLICRFLDKIRYGKVFRFTFIMLAIWSYVVLTGMAPSILRAGLMISFLLFADWGERKYASLNSLFASAFLLLIFDPFLIFDVGFQLSYMAVFGLFTLYPLLNKLVRPRYWFPRVALQLIWVSLSAQLFTAPFALYYFQQFPTYFLVGNLFIALPSTLLMYLGILLSFSPFAFLNAYIGLGLVYLCKFMLEGLYFVQKLPLSVISGIQMSVFEMILFALLLALFVTSWRMKSKSMLFSATLCMLLFSAASAYYSLARWSFKGIKVYNVQRDLAIAFIDNGKVSLISTFDSLNHPRLKMLVWPDLAMYTKIDHVGFQQINRVAGRNYTINSGFGKLVIVNRYPHLPALDSADWIVLRNLRTMDTLDLSAIRPRRSIIFDGFNTDTVISQLRKRAGSADVEHYVLKDNFAYVWEKPD</sequence>
<feature type="transmembrane region" description="Helical" evidence="6">
    <location>
        <begin position="367"/>
        <end position="383"/>
    </location>
</feature>
<evidence type="ECO:0000259" key="7">
    <source>
        <dbReference type="Pfam" id="PF03772"/>
    </source>
</evidence>
<feature type="transmembrane region" description="Helical" evidence="6">
    <location>
        <begin position="451"/>
        <end position="470"/>
    </location>
</feature>
<evidence type="ECO:0000313" key="9">
    <source>
        <dbReference type="EMBL" id="KGE15395.1"/>
    </source>
</evidence>
<dbReference type="PANTHER" id="PTHR30619:SF1">
    <property type="entry name" value="RECOMBINATION PROTEIN 2"/>
    <property type="match status" value="1"/>
</dbReference>
<feature type="transmembrane region" description="Helical" evidence="6">
    <location>
        <begin position="395"/>
        <end position="418"/>
    </location>
</feature>
<dbReference type="STRING" id="1229276.DI53_0768"/>
<evidence type="ECO:0000256" key="3">
    <source>
        <dbReference type="ARBA" id="ARBA00022692"/>
    </source>
</evidence>
<keyword evidence="10" id="KW-1185">Reference proteome</keyword>
<feature type="transmembrane region" description="Helical" evidence="6">
    <location>
        <begin position="342"/>
        <end position="361"/>
    </location>
</feature>
<proteinExistence type="predicted"/>
<reference evidence="9 10" key="2">
    <citation type="journal article" date="2015" name="PLoS ONE">
        <title>Whole-Genome Optical Mapping and Finished Genome Sequence of Sphingobacterium deserti sp. nov., a New Species Isolated from the Western Desert of China.</title>
        <authorList>
            <person name="Teng C."/>
            <person name="Zhou Z."/>
            <person name="Molnar I."/>
            <person name="Li X."/>
            <person name="Tang R."/>
            <person name="Chen M."/>
            <person name="Wang L."/>
            <person name="Su S."/>
            <person name="Zhang W."/>
            <person name="Lin M."/>
        </authorList>
    </citation>
    <scope>NUCLEOTIDE SEQUENCE [LARGE SCALE GENOMIC DNA]</scope>
    <source>
        <strain evidence="10">ACCC05744</strain>
    </source>
</reference>
<keyword evidence="4 6" id="KW-1133">Transmembrane helix</keyword>
<dbReference type="PANTHER" id="PTHR30619">
    <property type="entry name" value="DNA INTERNALIZATION/COMPETENCE PROTEIN COMEC/REC2"/>
    <property type="match status" value="1"/>
</dbReference>
<evidence type="ECO:0000259" key="8">
    <source>
        <dbReference type="Pfam" id="PF13567"/>
    </source>
</evidence>
<evidence type="ECO:0000313" key="10">
    <source>
        <dbReference type="Proteomes" id="UP000031802"/>
    </source>
</evidence>
<name>A0A0B8TB71_9SPHI</name>
<dbReference type="GO" id="GO:0005886">
    <property type="term" value="C:plasma membrane"/>
    <property type="evidence" value="ECO:0007669"/>
    <property type="project" value="UniProtKB-SubCell"/>
</dbReference>
<dbReference type="Pfam" id="PF13567">
    <property type="entry name" value="DUF4131"/>
    <property type="match status" value="1"/>
</dbReference>
<keyword evidence="3 6" id="KW-0812">Transmembrane</keyword>
<organism evidence="9 10">
    <name type="scientific">Sphingobacterium deserti</name>
    <dbReference type="NCBI Taxonomy" id="1229276"/>
    <lineage>
        <taxon>Bacteria</taxon>
        <taxon>Pseudomonadati</taxon>
        <taxon>Bacteroidota</taxon>
        <taxon>Sphingobacteriia</taxon>
        <taxon>Sphingobacteriales</taxon>
        <taxon>Sphingobacteriaceae</taxon>
        <taxon>Sphingobacterium</taxon>
    </lineage>
</organism>
<feature type="transmembrane region" description="Helical" evidence="6">
    <location>
        <begin position="15"/>
        <end position="32"/>
    </location>
</feature>
<dbReference type="InterPro" id="IPR052159">
    <property type="entry name" value="Competence_DNA_uptake"/>
</dbReference>